<evidence type="ECO:0000313" key="3">
    <source>
        <dbReference type="EMBL" id="OUN05102.1"/>
    </source>
</evidence>
<dbReference type="EMBL" id="VVXH01000004">
    <property type="protein sequence ID" value="KAA2379559.1"/>
    <property type="molecule type" value="Genomic_DNA"/>
</dbReference>
<dbReference type="RefSeq" id="WP_026318525.1">
    <property type="nucleotide sequence ID" value="NZ_AP025562.1"/>
</dbReference>
<dbReference type="PROSITE" id="PS51257">
    <property type="entry name" value="PROKAR_LIPOPROTEIN"/>
    <property type="match status" value="1"/>
</dbReference>
<evidence type="ECO:0000313" key="2">
    <source>
        <dbReference type="EMBL" id="KAA2379559.1"/>
    </source>
</evidence>
<proteinExistence type="predicted"/>
<dbReference type="EMBL" id="NFHB01000001">
    <property type="protein sequence ID" value="OUN05102.1"/>
    <property type="molecule type" value="Genomic_DNA"/>
</dbReference>
<protein>
    <recommendedName>
        <fullName evidence="6">DUF2271 domain-containing protein</fullName>
    </recommendedName>
</protein>
<name>A0A1Y3QZM6_9BACT</name>
<dbReference type="Proteomes" id="UP000322940">
    <property type="component" value="Unassembled WGS sequence"/>
</dbReference>
<dbReference type="Proteomes" id="UP000195772">
    <property type="component" value="Unassembled WGS sequence"/>
</dbReference>
<dbReference type="AlphaFoldDB" id="A0A1Y3QZM6"/>
<dbReference type="OrthoDB" id="1027826at2"/>
<reference evidence="3" key="2">
    <citation type="journal article" date="2018" name="BMC Genomics">
        <title>Whole genome sequencing and function prediction of 133 gut anaerobes isolated from chicken caecum in pure cultures.</title>
        <authorList>
            <person name="Medvecky M."/>
            <person name="Cejkova D."/>
            <person name="Polansky O."/>
            <person name="Karasova D."/>
            <person name="Kubasova T."/>
            <person name="Cizek A."/>
            <person name="Rychlik I."/>
        </authorList>
    </citation>
    <scope>NUCLEOTIDE SEQUENCE</scope>
    <source>
        <strain evidence="3">An90</strain>
    </source>
</reference>
<organism evidence="3 4">
    <name type="scientific">Alistipes onderdonkii</name>
    <dbReference type="NCBI Taxonomy" id="328813"/>
    <lineage>
        <taxon>Bacteria</taxon>
        <taxon>Pseudomonadati</taxon>
        <taxon>Bacteroidota</taxon>
        <taxon>Bacteroidia</taxon>
        <taxon>Bacteroidales</taxon>
        <taxon>Rikenellaceae</taxon>
        <taxon>Alistipes</taxon>
    </lineage>
</organism>
<gene>
    <name evidence="3" type="ORF">B5G41_02050</name>
    <name evidence="2" type="ORF">F2Y10_05170</name>
</gene>
<evidence type="ECO:0000313" key="4">
    <source>
        <dbReference type="Proteomes" id="UP000195772"/>
    </source>
</evidence>
<evidence type="ECO:0008006" key="6">
    <source>
        <dbReference type="Google" id="ProtNLM"/>
    </source>
</evidence>
<accession>A0A1Y3QZM6</accession>
<reference evidence="2 5" key="3">
    <citation type="journal article" date="2019" name="Nat. Med.">
        <title>A library of human gut bacterial isolates paired with longitudinal multiomics data enables mechanistic microbiome research.</title>
        <authorList>
            <person name="Poyet M."/>
            <person name="Groussin M."/>
            <person name="Gibbons S.M."/>
            <person name="Avila-Pacheco J."/>
            <person name="Jiang X."/>
            <person name="Kearney S.M."/>
            <person name="Perrotta A.R."/>
            <person name="Berdy B."/>
            <person name="Zhao S."/>
            <person name="Lieberman T.D."/>
            <person name="Swanson P.K."/>
            <person name="Smith M."/>
            <person name="Roesemann S."/>
            <person name="Alexander J.E."/>
            <person name="Rich S.A."/>
            <person name="Livny J."/>
            <person name="Vlamakis H."/>
            <person name="Clish C."/>
            <person name="Bullock K."/>
            <person name="Deik A."/>
            <person name="Scott J."/>
            <person name="Pierce K.A."/>
            <person name="Xavier R.J."/>
            <person name="Alm E.J."/>
        </authorList>
    </citation>
    <scope>NUCLEOTIDE SEQUENCE [LARGE SCALE GENOMIC DNA]</scope>
    <source>
        <strain evidence="2 5">BIOML-A266</strain>
    </source>
</reference>
<feature type="region of interest" description="Disordered" evidence="1">
    <location>
        <begin position="160"/>
        <end position="179"/>
    </location>
</feature>
<reference evidence="4" key="1">
    <citation type="submission" date="2017-04" db="EMBL/GenBank/DDBJ databases">
        <title>Function of individual gut microbiota members based on whole genome sequencing of pure cultures obtained from chicken caecum.</title>
        <authorList>
            <person name="Medvecky M."/>
            <person name="Cejkova D."/>
            <person name="Polansky O."/>
            <person name="Karasova D."/>
            <person name="Kubasova T."/>
            <person name="Cizek A."/>
            <person name="Rychlik I."/>
        </authorList>
    </citation>
    <scope>NUCLEOTIDE SEQUENCE [LARGE SCALE GENOMIC DNA]</scope>
    <source>
        <strain evidence="4">An90</strain>
    </source>
</reference>
<sequence length="239" mass="26013">MRKMVMAWILPFVLLGSCDKELVEYEKGSVEIVVERGDAWLHDFPLFLGIKRKNPPQIAVWIEDAQGRYLSTVYASSKIATQSWLAAGGNRRREALPHWCHSRGVQYADGLYLPTKSEPLADGISGATPRGSFDLKLSPGAGLDRFVVKVEVNHSTDFNETYPESAKEGEPAYSGGRHGSGQPAVVYAADVDLSSGREQFEAVLVGHSSPDGSSGGIDPDISGLTSALRIVERITIRVR</sequence>
<comment type="caution">
    <text evidence="3">The sequence shown here is derived from an EMBL/GenBank/DDBJ whole genome shotgun (WGS) entry which is preliminary data.</text>
</comment>
<evidence type="ECO:0000313" key="5">
    <source>
        <dbReference type="Proteomes" id="UP000322940"/>
    </source>
</evidence>
<dbReference type="eggNOG" id="ENOG502ZB8J">
    <property type="taxonomic scope" value="Bacteria"/>
</dbReference>
<evidence type="ECO:0000256" key="1">
    <source>
        <dbReference type="SAM" id="MobiDB-lite"/>
    </source>
</evidence>